<evidence type="ECO:0000256" key="5">
    <source>
        <dbReference type="ARBA" id="ARBA00022475"/>
    </source>
</evidence>
<dbReference type="NCBIfam" id="TIGR02473">
    <property type="entry name" value="flagell_FliJ"/>
    <property type="match status" value="1"/>
</dbReference>
<evidence type="ECO:0000256" key="6">
    <source>
        <dbReference type="ARBA" id="ARBA00022500"/>
    </source>
</evidence>
<comment type="similarity">
    <text evidence="2">Belongs to the FliJ family.</text>
</comment>
<keyword evidence="9" id="KW-0472">Membrane</keyword>
<protein>
    <recommendedName>
        <fullName evidence="3">Flagellar FliJ protein</fullName>
    </recommendedName>
</protein>
<keyword evidence="4" id="KW-0813">Transport</keyword>
<keyword evidence="12" id="KW-0969">Cilium</keyword>
<dbReference type="InterPro" id="IPR018006">
    <property type="entry name" value="Flag_FliJ_proteobac"/>
</dbReference>
<keyword evidence="12" id="KW-0966">Cell projection</keyword>
<evidence type="ECO:0000256" key="10">
    <source>
        <dbReference type="ARBA" id="ARBA00023225"/>
    </source>
</evidence>
<dbReference type="PANTHER" id="PTHR38786">
    <property type="entry name" value="FLAGELLAR FLIJ PROTEIN"/>
    <property type="match status" value="1"/>
</dbReference>
<evidence type="ECO:0000313" key="12">
    <source>
        <dbReference type="EMBL" id="MDM7858054.1"/>
    </source>
</evidence>
<accession>A0ABT7SPD3</accession>
<evidence type="ECO:0000256" key="8">
    <source>
        <dbReference type="ARBA" id="ARBA00022927"/>
    </source>
</evidence>
<dbReference type="Gene3D" id="1.10.287.1700">
    <property type="match status" value="1"/>
</dbReference>
<dbReference type="PRINTS" id="PR01004">
    <property type="entry name" value="FLGFLIJ"/>
</dbReference>
<keyword evidence="5" id="KW-1003">Cell membrane</keyword>
<keyword evidence="11" id="KW-0175">Coiled coil</keyword>
<keyword evidence="8" id="KW-0653">Protein transport</keyword>
<dbReference type="PIRSF" id="PIRSF019404">
    <property type="entry name" value="FliJ"/>
    <property type="match status" value="1"/>
</dbReference>
<dbReference type="RefSeq" id="WP_289410714.1">
    <property type="nucleotide sequence ID" value="NZ_JAUCDY010000007.1"/>
</dbReference>
<keyword evidence="6" id="KW-0145">Chemotaxis</keyword>
<proteinExistence type="inferred from homology"/>
<name>A0ABT7SPD3_9GAMM</name>
<keyword evidence="13" id="KW-1185">Reference proteome</keyword>
<evidence type="ECO:0000256" key="9">
    <source>
        <dbReference type="ARBA" id="ARBA00023136"/>
    </source>
</evidence>
<comment type="subcellular location">
    <subcellularLocation>
        <location evidence="1">Cell membrane</location>
        <topology evidence="1">Peripheral membrane protein</topology>
        <orientation evidence="1">Cytoplasmic side</orientation>
    </subcellularLocation>
</comment>
<dbReference type="PANTHER" id="PTHR38786:SF1">
    <property type="entry name" value="FLAGELLAR FLIJ PROTEIN"/>
    <property type="match status" value="1"/>
</dbReference>
<evidence type="ECO:0000256" key="11">
    <source>
        <dbReference type="SAM" id="Coils"/>
    </source>
</evidence>
<sequence>MLKRVKRLLPVVQMAEEAERDAAAKLAKTQHQLMHAQSQLQGLEQYRGDYQDQWQKQGQMGVSGEWLMNYQRFLSQLETAIEQQRNSIKWHQQNVDKARDLWQTAYTRLEGLRKLVQRYQQQAQQLANKIEQKDMDEIAQRLGLNRQRHE</sequence>
<comment type="caution">
    <text evidence="12">The sequence shown here is derived from an EMBL/GenBank/DDBJ whole genome shotgun (WGS) entry which is preliminary data.</text>
</comment>
<dbReference type="InterPro" id="IPR053716">
    <property type="entry name" value="Flag_assembly_chemotaxis_eff"/>
</dbReference>
<keyword evidence="10" id="KW-1006">Bacterial flagellum protein export</keyword>
<dbReference type="InterPro" id="IPR012823">
    <property type="entry name" value="Flagell_FliJ"/>
</dbReference>
<evidence type="ECO:0000256" key="3">
    <source>
        <dbReference type="ARBA" id="ARBA00020392"/>
    </source>
</evidence>
<dbReference type="InterPro" id="IPR052570">
    <property type="entry name" value="FliJ"/>
</dbReference>
<evidence type="ECO:0000256" key="1">
    <source>
        <dbReference type="ARBA" id="ARBA00004413"/>
    </source>
</evidence>
<dbReference type="EMBL" id="JAUCDY010000007">
    <property type="protein sequence ID" value="MDM7858054.1"/>
    <property type="molecule type" value="Genomic_DNA"/>
</dbReference>
<dbReference type="Pfam" id="PF02050">
    <property type="entry name" value="FliJ"/>
    <property type="match status" value="1"/>
</dbReference>
<gene>
    <name evidence="12" type="primary">fliJ</name>
    <name evidence="12" type="ORF">QEZ41_07160</name>
</gene>
<evidence type="ECO:0000256" key="7">
    <source>
        <dbReference type="ARBA" id="ARBA00022795"/>
    </source>
</evidence>
<keyword evidence="7" id="KW-1005">Bacterial flagellum biogenesis</keyword>
<keyword evidence="12" id="KW-0282">Flagellum</keyword>
<organism evidence="12 13">
    <name type="scientific">Thiopseudomonas acetoxidans</name>
    <dbReference type="NCBI Taxonomy" id="3041622"/>
    <lineage>
        <taxon>Bacteria</taxon>
        <taxon>Pseudomonadati</taxon>
        <taxon>Pseudomonadota</taxon>
        <taxon>Gammaproteobacteria</taxon>
        <taxon>Pseudomonadales</taxon>
        <taxon>Pseudomonadaceae</taxon>
        <taxon>Thiopseudomonas</taxon>
    </lineage>
</organism>
<evidence type="ECO:0000313" key="13">
    <source>
        <dbReference type="Proteomes" id="UP001241056"/>
    </source>
</evidence>
<evidence type="ECO:0000256" key="2">
    <source>
        <dbReference type="ARBA" id="ARBA00010004"/>
    </source>
</evidence>
<feature type="coiled-coil region" evidence="11">
    <location>
        <begin position="74"/>
        <end position="136"/>
    </location>
</feature>
<dbReference type="Proteomes" id="UP001241056">
    <property type="component" value="Unassembled WGS sequence"/>
</dbReference>
<evidence type="ECO:0000256" key="4">
    <source>
        <dbReference type="ARBA" id="ARBA00022448"/>
    </source>
</evidence>
<reference evidence="12 13" key="1">
    <citation type="submission" date="2023-06" db="EMBL/GenBank/DDBJ databases">
        <title>Thiopseudomonas sp. CY1220 draft genome sequence.</title>
        <authorList>
            <person name="Zhao G."/>
            <person name="An M."/>
        </authorList>
    </citation>
    <scope>NUCLEOTIDE SEQUENCE [LARGE SCALE GENOMIC DNA]</scope>
    <source>
        <strain evidence="12 13">CY1220</strain>
    </source>
</reference>